<dbReference type="RefSeq" id="WP_259097605.1">
    <property type="nucleotide sequence ID" value="NZ_BAAAZC010000016.1"/>
</dbReference>
<keyword evidence="1" id="KW-0472">Membrane</keyword>
<name>A0ABP7PW70_9SPHI</name>
<accession>A0ABP7PW70</accession>
<gene>
    <name evidence="2" type="ORF">GCM10022210_22620</name>
</gene>
<feature type="transmembrane region" description="Helical" evidence="1">
    <location>
        <begin position="112"/>
        <end position="132"/>
    </location>
</feature>
<comment type="caution">
    <text evidence="2">The sequence shown here is derived from an EMBL/GenBank/DDBJ whole genome shotgun (WGS) entry which is preliminary data.</text>
</comment>
<organism evidence="2 3">
    <name type="scientific">Mucilaginibacter dorajii</name>
    <dbReference type="NCBI Taxonomy" id="692994"/>
    <lineage>
        <taxon>Bacteria</taxon>
        <taxon>Pseudomonadati</taxon>
        <taxon>Bacteroidota</taxon>
        <taxon>Sphingobacteriia</taxon>
        <taxon>Sphingobacteriales</taxon>
        <taxon>Sphingobacteriaceae</taxon>
        <taxon>Mucilaginibacter</taxon>
    </lineage>
</organism>
<dbReference type="Proteomes" id="UP001500742">
    <property type="component" value="Unassembled WGS sequence"/>
</dbReference>
<keyword evidence="1" id="KW-1133">Transmembrane helix</keyword>
<reference evidence="3" key="1">
    <citation type="journal article" date="2019" name="Int. J. Syst. Evol. Microbiol.">
        <title>The Global Catalogue of Microorganisms (GCM) 10K type strain sequencing project: providing services to taxonomists for standard genome sequencing and annotation.</title>
        <authorList>
            <consortium name="The Broad Institute Genomics Platform"/>
            <consortium name="The Broad Institute Genome Sequencing Center for Infectious Disease"/>
            <person name="Wu L."/>
            <person name="Ma J."/>
        </authorList>
    </citation>
    <scope>NUCLEOTIDE SEQUENCE [LARGE SCALE GENOMIC DNA]</scope>
    <source>
        <strain evidence="3">JCM 16601</strain>
    </source>
</reference>
<sequence>MNIASLRIDKKKMGLAGSIQETPYYERLVKLIPGEIISIYVTGQGIIPKGNNTALWVWSAVCLVLLVVLRAFGTRSDTSVSTAQWPAVLISAVSFIIWLYTLGGVFATLSFYQSYIGSLLVITWTFIIPFVYKGD</sequence>
<keyword evidence="3" id="KW-1185">Reference proteome</keyword>
<feature type="transmembrane region" description="Helical" evidence="1">
    <location>
        <begin position="55"/>
        <end position="73"/>
    </location>
</feature>
<keyword evidence="1" id="KW-0812">Transmembrane</keyword>
<evidence type="ECO:0000313" key="3">
    <source>
        <dbReference type="Proteomes" id="UP001500742"/>
    </source>
</evidence>
<protein>
    <submittedName>
        <fullName evidence="2">Uncharacterized protein</fullName>
    </submittedName>
</protein>
<evidence type="ECO:0000256" key="1">
    <source>
        <dbReference type="SAM" id="Phobius"/>
    </source>
</evidence>
<proteinExistence type="predicted"/>
<dbReference type="EMBL" id="BAAAZC010000016">
    <property type="protein sequence ID" value="GAA3972387.1"/>
    <property type="molecule type" value="Genomic_DNA"/>
</dbReference>
<evidence type="ECO:0000313" key="2">
    <source>
        <dbReference type="EMBL" id="GAA3972387.1"/>
    </source>
</evidence>
<feature type="transmembrane region" description="Helical" evidence="1">
    <location>
        <begin position="85"/>
        <end position="106"/>
    </location>
</feature>